<gene>
    <name evidence="3" type="ORF">GSOID_T00015122001</name>
</gene>
<dbReference type="EMBL" id="FN653020">
    <property type="protein sequence ID" value="CBY23189.1"/>
    <property type="molecule type" value="Genomic_DNA"/>
</dbReference>
<dbReference type="Proteomes" id="UP000001307">
    <property type="component" value="Unassembled WGS sequence"/>
</dbReference>
<dbReference type="PANTHER" id="PTHR39063">
    <property type="entry name" value="ORAL-FACIAL-DIGITAL SYNDROME 1 PROTEIN HOMOLOG"/>
    <property type="match status" value="1"/>
</dbReference>
<organism evidence="3">
    <name type="scientific">Oikopleura dioica</name>
    <name type="common">Tunicate</name>
    <dbReference type="NCBI Taxonomy" id="34765"/>
    <lineage>
        <taxon>Eukaryota</taxon>
        <taxon>Metazoa</taxon>
        <taxon>Chordata</taxon>
        <taxon>Tunicata</taxon>
        <taxon>Appendicularia</taxon>
        <taxon>Copelata</taxon>
        <taxon>Oikopleuridae</taxon>
        <taxon>Oikopleura</taxon>
    </lineage>
</organism>
<feature type="coiled-coil region" evidence="1">
    <location>
        <begin position="261"/>
        <end position="288"/>
    </location>
</feature>
<dbReference type="PANTHER" id="PTHR39063:SF1">
    <property type="entry name" value="OFD1 CENTRIOLE AND CENTRIOLAR SATELLITE PROTEIN"/>
    <property type="match status" value="1"/>
</dbReference>
<evidence type="ECO:0000313" key="3">
    <source>
        <dbReference type="EMBL" id="CBY23189.1"/>
    </source>
</evidence>
<dbReference type="GO" id="GO:0060287">
    <property type="term" value="P:epithelial cilium movement involved in determination of left/right asymmetry"/>
    <property type="evidence" value="ECO:0007669"/>
    <property type="project" value="TreeGrafter"/>
</dbReference>
<evidence type="ECO:0000313" key="4">
    <source>
        <dbReference type="Proteomes" id="UP000001307"/>
    </source>
</evidence>
<reference evidence="3" key="1">
    <citation type="journal article" date="2010" name="Science">
        <title>Plasticity of animal genome architecture unmasked by rapid evolution of a pelagic tunicate.</title>
        <authorList>
            <person name="Denoeud F."/>
            <person name="Henriet S."/>
            <person name="Mungpakdee S."/>
            <person name="Aury J.M."/>
            <person name="Da Silva C."/>
            <person name="Brinkmann H."/>
            <person name="Mikhaleva J."/>
            <person name="Olsen L.C."/>
            <person name="Jubin C."/>
            <person name="Canestro C."/>
            <person name="Bouquet J.M."/>
            <person name="Danks G."/>
            <person name="Poulain J."/>
            <person name="Campsteijn C."/>
            <person name="Adamski M."/>
            <person name="Cross I."/>
            <person name="Yadetie F."/>
            <person name="Muffato M."/>
            <person name="Louis A."/>
            <person name="Butcher S."/>
            <person name="Tsagkogeorga G."/>
            <person name="Konrad A."/>
            <person name="Singh S."/>
            <person name="Jensen M.F."/>
            <person name="Cong E.H."/>
            <person name="Eikeseth-Otteraa H."/>
            <person name="Noel B."/>
            <person name="Anthouard V."/>
            <person name="Porcel B.M."/>
            <person name="Kachouri-Lafond R."/>
            <person name="Nishino A."/>
            <person name="Ugolini M."/>
            <person name="Chourrout P."/>
            <person name="Nishida H."/>
            <person name="Aasland R."/>
            <person name="Huzurbazar S."/>
            <person name="Westhof E."/>
            <person name="Delsuc F."/>
            <person name="Lehrach H."/>
            <person name="Reinhardt R."/>
            <person name="Weissenbach J."/>
            <person name="Roy S.W."/>
            <person name="Artiguenave F."/>
            <person name="Postlethwait J.H."/>
            <person name="Manak J.R."/>
            <person name="Thompson E.M."/>
            <person name="Jaillon O."/>
            <person name="Du Pasquier L."/>
            <person name="Boudinot P."/>
            <person name="Liberles D.A."/>
            <person name="Volff J.N."/>
            <person name="Philippe H."/>
            <person name="Lenhard B."/>
            <person name="Roest Crollius H."/>
            <person name="Wincker P."/>
            <person name="Chourrout D."/>
        </authorList>
    </citation>
    <scope>NUCLEOTIDE SEQUENCE [LARGE SCALE GENOMIC DNA]</scope>
</reference>
<feature type="compositionally biased region" description="Low complexity" evidence="2">
    <location>
        <begin position="580"/>
        <end position="597"/>
    </location>
</feature>
<dbReference type="OrthoDB" id="206339at2759"/>
<name>E4X090_OIKDI</name>
<protein>
    <recommendedName>
        <fullName evidence="5">LisH domain-containing protein</fullName>
    </recommendedName>
</protein>
<evidence type="ECO:0000256" key="2">
    <source>
        <dbReference type="SAM" id="MobiDB-lite"/>
    </source>
</evidence>
<dbReference type="InParanoid" id="E4X090"/>
<feature type="coiled-coil region" evidence="1">
    <location>
        <begin position="377"/>
        <end position="404"/>
    </location>
</feature>
<keyword evidence="1" id="KW-0175">Coiled coil</keyword>
<accession>E4X090</accession>
<dbReference type="GO" id="GO:0005813">
    <property type="term" value="C:centrosome"/>
    <property type="evidence" value="ECO:0007669"/>
    <property type="project" value="TreeGrafter"/>
</dbReference>
<sequence>MDYSTDSSYGVDDFKDYIHTLMSRKGTHTNLKSNLRSQILKTARSDGYVGADPHQPGFTVNDRVAIALITQFMRSKGMNTALSIFLPAAGAKRDRDILSSSDLSDLLKLELSDKFLVDLIQRARKSDEGPAMNSIRTQTDGTTGLSIADRMEMIDEAFAKPRSKQIDSDYLEEIKTAIQEQVERVNKKQHSDEMDYHRQMIRQEERLKCEREIVRLKDECDQKVSHIRKETFEKGIGVEKRLVSDIHSRNDELERAGYAQRQQMLSELQRIQEKDAELSRRERQLLQKSVEVEAKEDSVKEIVKIQVESIIARYEAENAAEKEKTILARSKAESILRQVTDQQTSLEEDKITISRLRGENTKYLAELTAERAAHSSVQRESGELKAARLQINEMRDELAKLRAQEINSGTYQAQAREVPSLRQTIHTLSAKCLDREKELARVKFHLETIQSTGVLPQSSLQELTGSRSKDDSLISKARSRWADLEGTKNETSFLGDRQTDRPSHPPTNINFSPEVIPQHAPSVLPSKLPLDDEIVAIIALNKDPEDAAPEDSKLQTPRDFTSELEEKVPSASVSQVSMRSVSKSFKPSRASSPRSSPIFYDRPVEDRMDQGSKLSVTFW</sequence>
<evidence type="ECO:0000256" key="1">
    <source>
        <dbReference type="SAM" id="Coils"/>
    </source>
</evidence>
<keyword evidence="4" id="KW-1185">Reference proteome</keyword>
<dbReference type="AlphaFoldDB" id="E4X090"/>
<evidence type="ECO:0008006" key="5">
    <source>
        <dbReference type="Google" id="ProtNLM"/>
    </source>
</evidence>
<dbReference type="GO" id="GO:0036064">
    <property type="term" value="C:ciliary basal body"/>
    <property type="evidence" value="ECO:0007669"/>
    <property type="project" value="TreeGrafter"/>
</dbReference>
<proteinExistence type="predicted"/>
<feature type="region of interest" description="Disordered" evidence="2">
    <location>
        <begin position="488"/>
        <end position="517"/>
    </location>
</feature>
<dbReference type="GO" id="GO:0005576">
    <property type="term" value="C:extracellular region"/>
    <property type="evidence" value="ECO:0007669"/>
    <property type="project" value="GOC"/>
</dbReference>
<feature type="region of interest" description="Disordered" evidence="2">
    <location>
        <begin position="546"/>
        <end position="619"/>
    </location>
</feature>
<dbReference type="InterPro" id="IPR055289">
    <property type="entry name" value="OFD1"/>
</dbReference>